<dbReference type="PROSITE" id="PS00041">
    <property type="entry name" value="HTH_ARAC_FAMILY_1"/>
    <property type="match status" value="1"/>
</dbReference>
<dbReference type="SUPFAM" id="SSF46689">
    <property type="entry name" value="Homeodomain-like"/>
    <property type="match status" value="1"/>
</dbReference>
<dbReference type="PANTHER" id="PTHR46796">
    <property type="entry name" value="HTH-TYPE TRANSCRIPTIONAL ACTIVATOR RHAS-RELATED"/>
    <property type="match status" value="1"/>
</dbReference>
<dbReference type="PROSITE" id="PS01124">
    <property type="entry name" value="HTH_ARAC_FAMILY_2"/>
    <property type="match status" value="1"/>
</dbReference>
<evidence type="ECO:0000256" key="2">
    <source>
        <dbReference type="ARBA" id="ARBA00023125"/>
    </source>
</evidence>
<dbReference type="InterPro" id="IPR050204">
    <property type="entry name" value="AraC_XylS_family_regulators"/>
</dbReference>
<dbReference type="Pfam" id="PF12833">
    <property type="entry name" value="HTH_18"/>
    <property type="match status" value="1"/>
</dbReference>
<dbReference type="GO" id="GO:0003700">
    <property type="term" value="F:DNA-binding transcription factor activity"/>
    <property type="evidence" value="ECO:0007669"/>
    <property type="project" value="InterPro"/>
</dbReference>
<evidence type="ECO:0000313" key="7">
    <source>
        <dbReference type="Proteomes" id="UP000092668"/>
    </source>
</evidence>
<accession>A0A1B8SFA9</accession>
<evidence type="ECO:0000256" key="1">
    <source>
        <dbReference type="ARBA" id="ARBA00023015"/>
    </source>
</evidence>
<evidence type="ECO:0000256" key="3">
    <source>
        <dbReference type="ARBA" id="ARBA00023163"/>
    </source>
</evidence>
<dbReference type="PATRIC" id="fig|354243.3.peg.2545"/>
<keyword evidence="7" id="KW-1185">Reference proteome</keyword>
<dbReference type="EMBL" id="LFOE01000016">
    <property type="protein sequence ID" value="OBY31431.1"/>
    <property type="molecule type" value="Genomic_DNA"/>
</dbReference>
<comment type="caution">
    <text evidence="6">The sequence shown here is derived from an EMBL/GenBank/DDBJ whole genome shotgun (WGS) entry which is preliminary data.</text>
</comment>
<evidence type="ECO:0000313" key="5">
    <source>
        <dbReference type="EMBL" id="NDJ90330.1"/>
    </source>
</evidence>
<dbReference type="SMART" id="SM00342">
    <property type="entry name" value="HTH_ARAC"/>
    <property type="match status" value="1"/>
</dbReference>
<dbReference type="AlphaFoldDB" id="A0A1B8SFA9"/>
<reference evidence="5 8" key="2">
    <citation type="submission" date="2020-01" db="EMBL/GenBank/DDBJ databases">
        <authorList>
            <person name="Sanchez-Estrada R."/>
            <person name="Gonzalez-Y-Merchand J.A."/>
            <person name="Rivera-Gutierrez S."/>
        </authorList>
    </citation>
    <scope>NUCLEOTIDE SEQUENCE [LARGE SCALE GENOMIC DNA]</scope>
    <source>
        <strain evidence="5 8">CST 7247</strain>
    </source>
</reference>
<dbReference type="InterPro" id="IPR009057">
    <property type="entry name" value="Homeodomain-like_sf"/>
</dbReference>
<gene>
    <name evidence="6" type="ORF">ACT18_12300</name>
    <name evidence="5" type="ORF">GWR20_14385</name>
</gene>
<organism evidence="6 7">
    <name type="scientific">Mycolicibacter kumamotonensis</name>
    <dbReference type="NCBI Taxonomy" id="354243"/>
    <lineage>
        <taxon>Bacteria</taxon>
        <taxon>Bacillati</taxon>
        <taxon>Actinomycetota</taxon>
        <taxon>Actinomycetes</taxon>
        <taxon>Mycobacteriales</taxon>
        <taxon>Mycobacteriaceae</taxon>
        <taxon>Mycolicibacter</taxon>
    </lineage>
</organism>
<keyword evidence="2 6" id="KW-0238">DNA-binding</keyword>
<dbReference type="Gene3D" id="1.10.10.60">
    <property type="entry name" value="Homeodomain-like"/>
    <property type="match status" value="1"/>
</dbReference>
<sequence>MVDGRSDPVPSLVIGDGYAVYRGPVGSGGPIHRHGAFQIVVAGRGEVAMVDAAGNRHRACALVVSPMAPHRILAARDLVTYFIEPHCLFADRLRRRYDTGIAAAPELGELSEQNVADACRRPSREIDPRLVAALTMLAEGNLSMPDLAVAVGVSPQRLRGLARRQLGMPLSRWRVWSRLRRAVEVLQSGVSPAQAAVTAGFSDQAHFTRQMREMMGLTPAVVLHALGVQRLPAT</sequence>
<dbReference type="GO" id="GO:0043565">
    <property type="term" value="F:sequence-specific DNA binding"/>
    <property type="evidence" value="ECO:0007669"/>
    <property type="project" value="InterPro"/>
</dbReference>
<keyword evidence="1" id="KW-0805">Transcription regulation</keyword>
<reference evidence="6 7" key="1">
    <citation type="submission" date="2015-06" db="EMBL/GenBank/DDBJ databases">
        <title>Genome sequence of Mycobacterium kumamotonense strain Roo.</title>
        <authorList>
            <person name="Greninger A.L."/>
            <person name="Cunningham G."/>
            <person name="Miller S."/>
        </authorList>
    </citation>
    <scope>NUCLEOTIDE SEQUENCE [LARGE SCALE GENOMIC DNA]</scope>
    <source>
        <strain evidence="6 7">Roo</strain>
    </source>
</reference>
<name>A0A1B8SFA9_9MYCO</name>
<dbReference type="Proteomes" id="UP000092668">
    <property type="component" value="Unassembled WGS sequence"/>
</dbReference>
<evidence type="ECO:0000313" key="6">
    <source>
        <dbReference type="EMBL" id="OBY31431.1"/>
    </source>
</evidence>
<dbReference type="OrthoDB" id="4549023at2"/>
<dbReference type="STRING" id="354243.BST28_14375"/>
<evidence type="ECO:0000259" key="4">
    <source>
        <dbReference type="PROSITE" id="PS01124"/>
    </source>
</evidence>
<dbReference type="Proteomes" id="UP000466523">
    <property type="component" value="Unassembled WGS sequence"/>
</dbReference>
<protein>
    <submittedName>
        <fullName evidence="6">DNA-binding protein</fullName>
    </submittedName>
    <submittedName>
        <fullName evidence="5">Helix-turn-helix transcriptional regulator</fullName>
    </submittedName>
</protein>
<evidence type="ECO:0000313" key="8">
    <source>
        <dbReference type="Proteomes" id="UP000466523"/>
    </source>
</evidence>
<dbReference type="EMBL" id="JAACYR010000048">
    <property type="protein sequence ID" value="NDJ90330.1"/>
    <property type="molecule type" value="Genomic_DNA"/>
</dbReference>
<feature type="domain" description="HTH araC/xylS-type" evidence="4">
    <location>
        <begin position="128"/>
        <end position="225"/>
    </location>
</feature>
<dbReference type="InterPro" id="IPR018062">
    <property type="entry name" value="HTH_AraC-typ_CS"/>
</dbReference>
<keyword evidence="3" id="KW-0804">Transcription</keyword>
<dbReference type="InterPro" id="IPR018060">
    <property type="entry name" value="HTH_AraC"/>
</dbReference>
<proteinExistence type="predicted"/>